<dbReference type="InterPro" id="IPR003838">
    <property type="entry name" value="ABC3_permease_C"/>
</dbReference>
<keyword evidence="4 7" id="KW-0812">Transmembrane</keyword>
<evidence type="ECO:0000259" key="9">
    <source>
        <dbReference type="Pfam" id="PF12704"/>
    </source>
</evidence>
<evidence type="ECO:0000256" key="1">
    <source>
        <dbReference type="ARBA" id="ARBA00004651"/>
    </source>
</evidence>
<feature type="domain" description="MacB-like periplasmic core" evidence="9">
    <location>
        <begin position="26"/>
        <end position="246"/>
    </location>
</feature>
<dbReference type="GO" id="GO:0098797">
    <property type="term" value="C:plasma membrane protein complex"/>
    <property type="evidence" value="ECO:0007669"/>
    <property type="project" value="TreeGrafter"/>
</dbReference>
<evidence type="ECO:0000256" key="2">
    <source>
        <dbReference type="ARBA" id="ARBA00005236"/>
    </source>
</evidence>
<dbReference type="GO" id="GO:0044874">
    <property type="term" value="P:lipoprotein localization to outer membrane"/>
    <property type="evidence" value="ECO:0007669"/>
    <property type="project" value="TreeGrafter"/>
</dbReference>
<keyword evidence="3" id="KW-1003">Cell membrane</keyword>
<evidence type="ECO:0000313" key="10">
    <source>
        <dbReference type="EMBL" id="OGI44888.1"/>
    </source>
</evidence>
<evidence type="ECO:0000256" key="6">
    <source>
        <dbReference type="ARBA" id="ARBA00023136"/>
    </source>
</evidence>
<dbReference type="AlphaFoldDB" id="A0A1F6TIH2"/>
<evidence type="ECO:0000313" key="11">
    <source>
        <dbReference type="Proteomes" id="UP000177925"/>
    </source>
</evidence>
<dbReference type="PANTHER" id="PTHR30489">
    <property type="entry name" value="LIPOPROTEIN-RELEASING SYSTEM TRANSMEMBRANE PROTEIN LOLE"/>
    <property type="match status" value="1"/>
</dbReference>
<dbReference type="Pfam" id="PF12704">
    <property type="entry name" value="MacB_PCD"/>
    <property type="match status" value="1"/>
</dbReference>
<feature type="transmembrane region" description="Helical" evidence="7">
    <location>
        <begin position="27"/>
        <end position="47"/>
    </location>
</feature>
<comment type="caution">
    <text evidence="10">The sequence shown here is derived from an EMBL/GenBank/DDBJ whole genome shotgun (WGS) entry which is preliminary data.</text>
</comment>
<accession>A0A1F6TIH2</accession>
<reference evidence="10 11" key="1">
    <citation type="journal article" date="2016" name="Nat. Commun.">
        <title>Thousands of microbial genomes shed light on interconnected biogeochemical processes in an aquifer system.</title>
        <authorList>
            <person name="Anantharaman K."/>
            <person name="Brown C.T."/>
            <person name="Hug L.A."/>
            <person name="Sharon I."/>
            <person name="Castelle C.J."/>
            <person name="Probst A.J."/>
            <person name="Thomas B.C."/>
            <person name="Singh A."/>
            <person name="Wilkins M.J."/>
            <person name="Karaoz U."/>
            <person name="Brodie E.L."/>
            <person name="Williams K.H."/>
            <person name="Hubbard S.S."/>
            <person name="Banfield J.F."/>
        </authorList>
    </citation>
    <scope>NUCLEOTIDE SEQUENCE [LARGE SCALE GENOMIC DNA]</scope>
</reference>
<name>A0A1F6TIH2_9PROT</name>
<feature type="domain" description="ABC3 transporter permease C-terminal" evidence="8">
    <location>
        <begin position="278"/>
        <end position="404"/>
    </location>
</feature>
<organism evidence="10 11">
    <name type="scientific">Candidatus Muproteobacteria bacterium RBG_16_64_11</name>
    <dbReference type="NCBI Taxonomy" id="1817758"/>
    <lineage>
        <taxon>Bacteria</taxon>
        <taxon>Pseudomonadati</taxon>
        <taxon>Pseudomonadota</taxon>
        <taxon>Candidatus Muproteobacteria</taxon>
    </lineage>
</organism>
<comment type="similarity">
    <text evidence="2">Belongs to the ABC-4 integral membrane protein family. LolC/E subfamily.</text>
</comment>
<protein>
    <submittedName>
        <fullName evidence="10">ABC transporter permease</fullName>
    </submittedName>
</protein>
<dbReference type="EMBL" id="MFSS01000008">
    <property type="protein sequence ID" value="OGI44888.1"/>
    <property type="molecule type" value="Genomic_DNA"/>
</dbReference>
<evidence type="ECO:0000256" key="4">
    <source>
        <dbReference type="ARBA" id="ARBA00022692"/>
    </source>
</evidence>
<feature type="transmembrane region" description="Helical" evidence="7">
    <location>
        <begin position="272"/>
        <end position="297"/>
    </location>
</feature>
<gene>
    <name evidence="10" type="ORF">A2150_03215</name>
</gene>
<feature type="transmembrane region" description="Helical" evidence="7">
    <location>
        <begin position="317"/>
        <end position="341"/>
    </location>
</feature>
<evidence type="ECO:0000256" key="3">
    <source>
        <dbReference type="ARBA" id="ARBA00022475"/>
    </source>
</evidence>
<sequence length="412" mass="45063">MPFEARSPPLVVTLAWRNLWRHVRRTLMILFAFALGVWSMVVIAAISRGSMEQQLDKAILTLTGHIQLHAPGYRDDPAIEYRFAPPDAALRAALADREVAAWASRVRVPAVVASERESAGVTLVGIDPAGERGLSFIPEAVTEGRYLESPDDQGLVLGRKLAERLETGLGRRVVLMSQDVNNQLGDRGFRVVGLFDTQPRQAEEAYVFVGRAAAQQMLKMNEAVSEIAVMTGDRDRPEATLDRLRRAAPDLDIEPWTVLEPLLVLTQKITDVILIIWYTIVFAAMSFGLVNTLLMAVFERTREFGLFQALGMPPRHILGQVLVESLVLLLLALLLGNLAAWATIASLKGGIDLSAVAEGMELVGIAPVIYPAWAPADMLAANALVFVLGIAASLYPAWRAARHVPVEAITRV</sequence>
<evidence type="ECO:0000256" key="7">
    <source>
        <dbReference type="SAM" id="Phobius"/>
    </source>
</evidence>
<dbReference type="Proteomes" id="UP000177925">
    <property type="component" value="Unassembled WGS sequence"/>
</dbReference>
<feature type="transmembrane region" description="Helical" evidence="7">
    <location>
        <begin position="379"/>
        <end position="398"/>
    </location>
</feature>
<dbReference type="InterPro" id="IPR051447">
    <property type="entry name" value="Lipoprotein-release_system"/>
</dbReference>
<proteinExistence type="inferred from homology"/>
<dbReference type="STRING" id="1817758.A2150_03215"/>
<keyword evidence="5 7" id="KW-1133">Transmembrane helix</keyword>
<comment type="subcellular location">
    <subcellularLocation>
        <location evidence="1">Cell membrane</location>
        <topology evidence="1">Multi-pass membrane protein</topology>
    </subcellularLocation>
</comment>
<dbReference type="Pfam" id="PF02687">
    <property type="entry name" value="FtsX"/>
    <property type="match status" value="1"/>
</dbReference>
<dbReference type="PANTHER" id="PTHR30489:SF0">
    <property type="entry name" value="LIPOPROTEIN-RELEASING SYSTEM TRANSMEMBRANE PROTEIN LOLE"/>
    <property type="match status" value="1"/>
</dbReference>
<evidence type="ECO:0000259" key="8">
    <source>
        <dbReference type="Pfam" id="PF02687"/>
    </source>
</evidence>
<evidence type="ECO:0000256" key="5">
    <source>
        <dbReference type="ARBA" id="ARBA00022989"/>
    </source>
</evidence>
<keyword evidence="6 7" id="KW-0472">Membrane</keyword>
<dbReference type="InterPro" id="IPR025857">
    <property type="entry name" value="MacB_PCD"/>
</dbReference>